<sequence>MRLKSNISFILIGSIFLMGGCNLYQSNNIPIEMVAFNSLTKEEVNKIPVSPKDSVVNEVIVSEDLGKQIGDKFIGKTIYSVTFNNTEDDTNGRLIVYVSNDKETVIGKGYENRK</sequence>
<dbReference type="PROSITE" id="PS51257">
    <property type="entry name" value="PROKAR_LIPOPROTEIN"/>
    <property type="match status" value="1"/>
</dbReference>
<protein>
    <recommendedName>
        <fullName evidence="3">Beta-lactamase inhibitor (BLIP)</fullName>
    </recommendedName>
</protein>
<evidence type="ECO:0000313" key="1">
    <source>
        <dbReference type="EMBL" id="MCF6137779.1"/>
    </source>
</evidence>
<name>A0ABS9GYG3_9BACL</name>
<gene>
    <name evidence="1" type="ORF">L2716_08555</name>
</gene>
<comment type="caution">
    <text evidence="1">The sequence shown here is derived from an EMBL/GenBank/DDBJ whole genome shotgun (WGS) entry which is preliminary data.</text>
</comment>
<evidence type="ECO:0000313" key="2">
    <source>
        <dbReference type="Proteomes" id="UP001649381"/>
    </source>
</evidence>
<proteinExistence type="predicted"/>
<reference evidence="1 2" key="1">
    <citation type="submission" date="2022-01" db="EMBL/GenBank/DDBJ databases">
        <title>Alkalihalobacillus sp. EGI L200015, a novel bacterium isolated from a salt lake sediment.</title>
        <authorList>
            <person name="Gao L."/>
            <person name="Fang B.-Z."/>
            <person name="Li W.-J."/>
        </authorList>
    </citation>
    <scope>NUCLEOTIDE SEQUENCE [LARGE SCALE GENOMIC DNA]</scope>
    <source>
        <strain evidence="1 2">KCTC 12718</strain>
    </source>
</reference>
<dbReference type="Proteomes" id="UP001649381">
    <property type="component" value="Unassembled WGS sequence"/>
</dbReference>
<evidence type="ECO:0008006" key="3">
    <source>
        <dbReference type="Google" id="ProtNLM"/>
    </source>
</evidence>
<accession>A0ABS9GYG3</accession>
<keyword evidence="2" id="KW-1185">Reference proteome</keyword>
<dbReference type="EMBL" id="JAKIJS010000001">
    <property type="protein sequence ID" value="MCF6137779.1"/>
    <property type="molecule type" value="Genomic_DNA"/>
</dbReference>
<dbReference type="RefSeq" id="WP_236333654.1">
    <property type="nucleotide sequence ID" value="NZ_JAKIJS010000001.1"/>
</dbReference>
<organism evidence="1 2">
    <name type="scientific">Pseudalkalibacillus berkeleyi</name>
    <dbReference type="NCBI Taxonomy" id="1069813"/>
    <lineage>
        <taxon>Bacteria</taxon>
        <taxon>Bacillati</taxon>
        <taxon>Bacillota</taxon>
        <taxon>Bacilli</taxon>
        <taxon>Bacillales</taxon>
        <taxon>Fictibacillaceae</taxon>
        <taxon>Pseudalkalibacillus</taxon>
    </lineage>
</organism>